<dbReference type="CDD" id="cd19064">
    <property type="entry name" value="LGIC_TM_nAChR"/>
    <property type="match status" value="1"/>
</dbReference>
<sequence length="420" mass="47216">MGSKRTWVFAGTRQLYGPRHCVPYTNARVDLRHIDEAKGSNIVKVGIDLSEFYTSVEWDILEVPAVRNEKFYTCCDEPYLDITFNITMRRKTLFYTVNLIIPCMGISFLTVLVFYLPSDSGEKVSLSISILLSLTVFFLLLAEIIPPTSLVVPLLGKFVLFTMILDTFSICVTVVVLNVHFRSPQTHTMAPWVRRVFIHVLPRLLVMRRPHYQVDRRSLAGSSHRIMVRTCNGLELRDPTMYAETSASELLDTSQGDIFGREDFAPQELEAMALGSSCTIHGTPVLPPLCGEPIPPFVPSGPEAPPFLAEESAVLPSSPVCRKVHHWHHCPELHKAIDGVKYIADHTKKEEDDTRVKEDWKYVAMVLDRLFLWIFTLAVLVGTAGIILQAPTLYDDRIPIDVRLSEIASATAKPHVATSL</sequence>
<dbReference type="InterPro" id="IPR036719">
    <property type="entry name" value="Neuro-gated_channel_TM_sf"/>
</dbReference>
<feature type="transmembrane region" description="Helical" evidence="5">
    <location>
        <begin position="93"/>
        <end position="116"/>
    </location>
</feature>
<feature type="transmembrane region" description="Helical" evidence="5">
    <location>
        <begin position="128"/>
        <end position="146"/>
    </location>
</feature>
<dbReference type="EMBL" id="JAWJWF010000051">
    <property type="protein sequence ID" value="KAK6617595.1"/>
    <property type="molecule type" value="Genomic_DNA"/>
</dbReference>
<dbReference type="SUPFAM" id="SSF90112">
    <property type="entry name" value="Neurotransmitter-gated ion-channel transmembrane pore"/>
    <property type="match status" value="1"/>
</dbReference>
<dbReference type="InterPro" id="IPR006202">
    <property type="entry name" value="Neur_chan_lig-bd"/>
</dbReference>
<feature type="domain" description="Neurotransmitter-gated ion-channel ligand-binding" evidence="6">
    <location>
        <begin position="24"/>
        <end position="92"/>
    </location>
</feature>
<dbReference type="InterPro" id="IPR038050">
    <property type="entry name" value="Neuro_actylchol_rec"/>
</dbReference>
<dbReference type="Gene3D" id="2.70.170.10">
    <property type="entry name" value="Neurotransmitter-gated ion-channel ligand-binding domain"/>
    <property type="match status" value="1"/>
</dbReference>
<name>A0ABR1AEB3_POLSC</name>
<evidence type="ECO:0000256" key="5">
    <source>
        <dbReference type="SAM" id="Phobius"/>
    </source>
</evidence>
<dbReference type="Pfam" id="PF02932">
    <property type="entry name" value="Neur_chan_memb"/>
    <property type="match status" value="2"/>
</dbReference>
<gene>
    <name evidence="8" type="primary">ARA1_2</name>
    <name evidence="8" type="ORF">RUM44_005183</name>
</gene>
<dbReference type="PANTHER" id="PTHR18945">
    <property type="entry name" value="NEUROTRANSMITTER GATED ION CHANNEL"/>
    <property type="match status" value="1"/>
</dbReference>
<evidence type="ECO:0000313" key="9">
    <source>
        <dbReference type="Proteomes" id="UP001359485"/>
    </source>
</evidence>
<evidence type="ECO:0000256" key="4">
    <source>
        <dbReference type="ARBA" id="ARBA00023136"/>
    </source>
</evidence>
<dbReference type="Gene3D" id="1.20.58.390">
    <property type="entry name" value="Neurotransmitter-gated ion-channel transmembrane domain"/>
    <property type="match status" value="2"/>
</dbReference>
<feature type="transmembrane region" description="Helical" evidence="5">
    <location>
        <begin position="370"/>
        <end position="390"/>
    </location>
</feature>
<organism evidence="8 9">
    <name type="scientific">Polyplax serrata</name>
    <name type="common">Common mouse louse</name>
    <dbReference type="NCBI Taxonomy" id="468196"/>
    <lineage>
        <taxon>Eukaryota</taxon>
        <taxon>Metazoa</taxon>
        <taxon>Ecdysozoa</taxon>
        <taxon>Arthropoda</taxon>
        <taxon>Hexapoda</taxon>
        <taxon>Insecta</taxon>
        <taxon>Pterygota</taxon>
        <taxon>Neoptera</taxon>
        <taxon>Paraneoptera</taxon>
        <taxon>Psocodea</taxon>
        <taxon>Troctomorpha</taxon>
        <taxon>Phthiraptera</taxon>
        <taxon>Anoplura</taxon>
        <taxon>Polyplacidae</taxon>
        <taxon>Polyplax</taxon>
    </lineage>
</organism>
<evidence type="ECO:0000256" key="3">
    <source>
        <dbReference type="ARBA" id="ARBA00022989"/>
    </source>
</evidence>
<accession>A0ABR1AEB3</accession>
<evidence type="ECO:0000259" key="7">
    <source>
        <dbReference type="Pfam" id="PF02932"/>
    </source>
</evidence>
<keyword evidence="2 5" id="KW-0812">Transmembrane</keyword>
<dbReference type="Proteomes" id="UP001359485">
    <property type="component" value="Unassembled WGS sequence"/>
</dbReference>
<comment type="subcellular location">
    <subcellularLocation>
        <location evidence="1">Membrane</location>
        <topology evidence="1">Multi-pass membrane protein</topology>
    </subcellularLocation>
</comment>
<comment type="caution">
    <text evidence="8">The sequence shown here is derived from an EMBL/GenBank/DDBJ whole genome shotgun (WGS) entry which is preliminary data.</text>
</comment>
<evidence type="ECO:0000313" key="8">
    <source>
        <dbReference type="EMBL" id="KAK6617595.1"/>
    </source>
</evidence>
<proteinExistence type="predicted"/>
<feature type="domain" description="Neurotransmitter-gated ion-channel transmembrane" evidence="7">
    <location>
        <begin position="328"/>
        <end position="386"/>
    </location>
</feature>
<dbReference type="InterPro" id="IPR036734">
    <property type="entry name" value="Neur_chan_lig-bd_sf"/>
</dbReference>
<dbReference type="InterPro" id="IPR006201">
    <property type="entry name" value="Neur_channel"/>
</dbReference>
<keyword evidence="4 5" id="KW-0472">Membrane</keyword>
<feature type="domain" description="Neurotransmitter-gated ion-channel transmembrane" evidence="7">
    <location>
        <begin position="99"/>
        <end position="231"/>
    </location>
</feature>
<evidence type="ECO:0000256" key="1">
    <source>
        <dbReference type="ARBA" id="ARBA00004141"/>
    </source>
</evidence>
<protein>
    <submittedName>
        <fullName evidence="8">D-arabinose 1-dehydrogenase (NAD(P)(+))</fullName>
    </submittedName>
</protein>
<keyword evidence="3 5" id="KW-1133">Transmembrane helix</keyword>
<dbReference type="Pfam" id="PF02931">
    <property type="entry name" value="Neur_chan_LBD"/>
    <property type="match status" value="1"/>
</dbReference>
<keyword evidence="9" id="KW-1185">Reference proteome</keyword>
<evidence type="ECO:0000256" key="2">
    <source>
        <dbReference type="ARBA" id="ARBA00022692"/>
    </source>
</evidence>
<feature type="transmembrane region" description="Helical" evidence="5">
    <location>
        <begin position="158"/>
        <end position="177"/>
    </location>
</feature>
<dbReference type="SUPFAM" id="SSF63712">
    <property type="entry name" value="Nicotinic receptor ligand binding domain-like"/>
    <property type="match status" value="1"/>
</dbReference>
<dbReference type="InterPro" id="IPR006029">
    <property type="entry name" value="Neurotrans-gated_channel_TM"/>
</dbReference>
<reference evidence="8 9" key="1">
    <citation type="submission" date="2023-09" db="EMBL/GenBank/DDBJ databases">
        <title>Genomes of two closely related lineages of the louse Polyplax serrata with different host specificities.</title>
        <authorList>
            <person name="Martinu J."/>
            <person name="Tarabai H."/>
            <person name="Stefka J."/>
            <person name="Hypsa V."/>
        </authorList>
    </citation>
    <scope>NUCLEOTIDE SEQUENCE [LARGE SCALE GENOMIC DNA]</scope>
    <source>
        <strain evidence="8">98ZLc_SE</strain>
    </source>
</reference>
<evidence type="ECO:0000259" key="6">
    <source>
        <dbReference type="Pfam" id="PF02931"/>
    </source>
</evidence>